<dbReference type="GO" id="GO:0005975">
    <property type="term" value="P:carbohydrate metabolic process"/>
    <property type="evidence" value="ECO:0007669"/>
    <property type="project" value="InterPro"/>
</dbReference>
<dbReference type="Gene3D" id="1.50.10.140">
    <property type="match status" value="2"/>
</dbReference>
<organism evidence="7 8">
    <name type="scientific">Geobacter argillaceus</name>
    <dbReference type="NCBI Taxonomy" id="345631"/>
    <lineage>
        <taxon>Bacteria</taxon>
        <taxon>Pseudomonadati</taxon>
        <taxon>Thermodesulfobacteriota</taxon>
        <taxon>Desulfuromonadia</taxon>
        <taxon>Geobacterales</taxon>
        <taxon>Geobacteraceae</taxon>
        <taxon>Geobacter</taxon>
    </lineage>
</organism>
<name>A0A562VMR8_9BACT</name>
<evidence type="ECO:0000256" key="1">
    <source>
        <dbReference type="ARBA" id="ARBA00022676"/>
    </source>
</evidence>
<keyword evidence="3" id="KW-0812">Transmembrane</keyword>
<feature type="domain" description="Glycosyl hydrolase 94 supersandwich" evidence="4">
    <location>
        <begin position="1783"/>
        <end position="2061"/>
    </location>
</feature>
<keyword evidence="2" id="KW-0808">Transferase</keyword>
<gene>
    <name evidence="7" type="ORF">JN12_01885</name>
</gene>
<dbReference type="InterPro" id="IPR052047">
    <property type="entry name" value="GH94_Enzymes"/>
</dbReference>
<dbReference type="SUPFAM" id="SSF74650">
    <property type="entry name" value="Galactose mutarotase-like"/>
    <property type="match status" value="2"/>
</dbReference>
<dbReference type="InterPro" id="IPR008928">
    <property type="entry name" value="6-hairpin_glycosidase_sf"/>
</dbReference>
<dbReference type="Gene3D" id="2.60.420.10">
    <property type="entry name" value="Maltose phosphorylase, domain 3"/>
    <property type="match status" value="1"/>
</dbReference>
<feature type="domain" description="Glycosyl hydrolase 94 supersandwich" evidence="4">
    <location>
        <begin position="2284"/>
        <end position="2557"/>
    </location>
</feature>
<dbReference type="Pfam" id="PF17167">
    <property type="entry name" value="Glyco_hydro_94"/>
    <property type="match status" value="1"/>
</dbReference>
<dbReference type="Gene3D" id="1.50.10.10">
    <property type="match status" value="1"/>
</dbReference>
<dbReference type="InterPro" id="IPR037824">
    <property type="entry name" value="GH94N_2_NdvB"/>
</dbReference>
<dbReference type="SMART" id="SM01068">
    <property type="entry name" value="CBM_X"/>
    <property type="match status" value="2"/>
</dbReference>
<dbReference type="CDD" id="cd11753">
    <property type="entry name" value="GH94N_ChvB_NdvB_2_like"/>
    <property type="match status" value="1"/>
</dbReference>
<dbReference type="Pfam" id="PF10091">
    <property type="entry name" value="Glycoamylase"/>
    <property type="match status" value="1"/>
</dbReference>
<accession>A0A562VMR8</accession>
<comment type="caution">
    <text evidence="7">The sequence shown here is derived from an EMBL/GenBank/DDBJ whole genome shotgun (WGS) entry which is preliminary data.</text>
</comment>
<dbReference type="RefSeq" id="WP_246125816.1">
    <property type="nucleotide sequence ID" value="NZ_VLLN01000010.1"/>
</dbReference>
<dbReference type="EMBL" id="VLLN01000010">
    <property type="protein sequence ID" value="TWJ19195.1"/>
    <property type="molecule type" value="Genomic_DNA"/>
</dbReference>
<feature type="domain" description="Glycoamylase-like" evidence="5">
    <location>
        <begin position="1525"/>
        <end position="1729"/>
    </location>
</feature>
<evidence type="ECO:0000313" key="7">
    <source>
        <dbReference type="EMBL" id="TWJ19195.1"/>
    </source>
</evidence>
<sequence>MKFLTLTERSDYVVNKGQIVGVGILIGYFAQQDEARRALRELARQGFSRSALVHKVTNGDVHVADPFLWRRALGVALAACLFGGIAEMAGLLLHWSQSFPGWNVATSLALPLTSATIGALTALLLLRRSKYGVEPGVLQDHARWLVAGESVLILQAPVASLQRPLAMLRESSDISPVLFVMHPRRERRAETREQEVKLSPAQILEHAERHAREQQVNPRPQQTNGLLKRLNQSRHWVRQVCADLTAASRLEQKATPAADWILDNEYILEGNARDVLLNLPRRFYQQLPTLASDPYRGLPCIYGLAEDLVSHNQQRLDRENILAFIEAHQAVRTLTIGELWAMPQMLRVALIESIQSLAVTALADLRERQLADFWANRLIAANRRDSNQLFALLAELAASEPCPTPYFGSQLVGLLYDEAAALAPVQSWLERTLKTPLHDLTQREQNRQTREQLSCGNAFTSLRQLALLDWREIFEKLSKVEQVLRRDPSGVYGGMDFATRDSCRRAIEELARASAQAEEQVAERVIGLATSAKREATTDDRASHVGTWLVGEGRAELARLLACRETRRYRTLEWIYRHHAVVYAFGIGGFVALFFALIAPFTPDGLPLAIRLGLLPLLLIPVSQLAIEVVNYLITRLLPPRPLPKMDFEDAGIPDAFRTLVVVPMMLVNAETVRAEVEKLEIRYLANKEANLLFSLFTDYTDAATLSREDDSRLLQTASSCLAELNQRHGAGRFFLFHRERTWSESEQKFIGWERKRGKLEELNRLIDGTRAESAARLVYVGEPDQLADVRFIITLDSDTQLPHATARRMVETLAHPLNRPRFDGAGNIMAGSYTIIQPRVSPTLPSTSASTFSRLFSDAIGIDPYTQAVSDLYQDLCGEGSYHGKGIYDVAAFSRVLSGRFPEAWVLSHDLIEGAHVRVGLASDIELYDEFPQGYQSYSSRAHRWIRGDWQIAGWIFPWVPLAAGGRGANPLSLLNRWKILDNLRRSLLPATSLGLLIASWLVSPRIGGIATLVVGLQLLFHPLAQPFTMATTRKGLKYFSRSKLLHDLLRASADAALLPHQAAVTLDAIARVCYRRLISRRDLLEWTAQATGSASRRQPLFVATLALGSIFSAAVGWAIWRVMPASLPQATPWLVLWFLSPLLGWLLNLRPALQECAEPLPATDRQFLRQVARRTWRYFSSFVTADTSWLPPDNYQVAHQNRLAMRTSPTNIGLWMTSALGAHDCGYLTVTRVVETLTATMATIDRLERHEGHLLNWYDTRTLAPLEPRYVSTVDSGNLLGALWALEQGLDELVHAPLLDGQAFAGLADTGEILKQAESPAGRTARYRQPLDQLLTEWHAPPAGVVGQLGLQRRMQADVGAVVAAAGATPWGAELEQQVAAWMQNCDRYLTWLEILAEKTGEELAPLGEAALLAIRQDLVQAPSLLDLAHDRIGSITILRAIREESLPAVAPLGPWLDRVITAFATAQWLAGETLGMAQRLIINVRELSAGMDMRFLYDTKRKLFTIGYNVSLARPDVSSYDLLASEARLGSFVAIARGDVPLEHWFSLSRPYGAIGRQRVLLSWTGTMFEYLMPLLFQRSYGNSLLNKAAGEAVAVQIAYGRTHRVPWGISESAFADLDLEKTYQYKAFGVPALGLKRGLEEQLVVAPYATLMALNVAPKETVQNLKQLAGLGLLGDYGYYEAMDFSRQPQRDAGQQPLRRGVIVEAYMAHHQGMAFLALTNFLQGNPFQRRFHGDSRVRAFEALLQERIPTLPALHLISTRQNEPALLGADPVAAAGTSFTTPHTATPKSLLLSNGSYGVMVTNSGGGYSQWGGQELTRWRSDQTRDGQGTFCYIHEADPDRVWSTTWHPVGGMVEGYAVDFALDRAVFRRSDNGIDTETEVIVSPEDDLEVRRVTLVNRSASVRRLNLTSYVELSMAPHNADRQHPAFNKLFIQTEALPEQEALLAFRRPRSANEPPLYVAHCLTLEQAAVDSSHEQGWQYETDRARFIGRGRTLANPMGAGQPLGNSQGFVLEPSLSLRRSLTLEPGQRARVSLVLAAGASREQVILLMDKYGDPHATERAMDFAWRSAQQQLQLLHIQPDEARRFQQLASHLLFPNHRLRPPAERLAENRKGQAGLWPYAISGDLPIALITIGEGRDISLVRQMLQAHTYWRLHGLSTDLVILNEEAGGYERPLQERLEQLIQAHTLSLAADRAGGIFLKSAAQIPEADLTLLKAAASVVLVAARGTLPQQLGVPVEVPELLETLARKRAPREPSVPLPFMELDYFNSLGGFTPDGREYAIYLGPDTNTPAPWVNVIANPSFGTLVSETGSGFTWYGNSQRNRLTGWSNDPVLDPATEALYIRDEESGVFWSPTAGPIREETAYRARHGAGYTVFEHNSNGIEQELTVFVPVDESGGEPIKLQRLALTNASSRKRRLSLTYYVELTLAEHRETSQMHVMTNWDDEAQALLAHNRYHPEYGGRVAFVAITPRVDSYGGDRSAFIGRNRSLANPLAMEQTRLSPRTGAGLDPCAVVRATLELAPGERRDITCMLGQAGSVAEARELVLRFREDRAFEDAFDRTRAWWDELLGTIEVRTPELAADLLINRWLQYQSLSCRIWGRSAFYQSGGAFGFRDQLQDVTAFLYARPELARDQILLAASRQFREGDVQHWWHEPAGAGIRSRISDDLLWLPYVVAHYVRTTGDQEILQAEIPFLNAPTLTDEQHELFSTPEVTSERATLFEHCRAAVSRGLTTGPHGLPLIGTGDWNDGMNLVGAGGKGESVWLAWFLCELLQGMAELSSLVQQPELSETYHEERVALIRRVEQAGWDGEWYLRGTFDDGTPLGSALNSEARIDSLPQSWAWLSGAADPKRAEQALESAWHHLVREDDGLVLLFAPPFDRSEPSPGYIKGYPPGVRENGGQYTHAALWMAMAMARKGDGERAVQLLRMLNPIEHARDAAAVWHYGVEPYVVAADVYRLPGRVGQGGWSWYTGSAAWMYRAWVEEVLGLQIRGGELRMNPVIPAAWPGFSISYRHGETIYAIRVENPHGCERGVAWVEMDGQRIPGGVIPLERGLVKHQVVVRMGEPG</sequence>
<proteinExistence type="predicted"/>
<dbReference type="InterPro" id="IPR037018">
    <property type="entry name" value="GH65_N"/>
</dbReference>
<dbReference type="GO" id="GO:0030246">
    <property type="term" value="F:carbohydrate binding"/>
    <property type="evidence" value="ECO:0007669"/>
    <property type="project" value="InterPro"/>
</dbReference>
<evidence type="ECO:0000259" key="5">
    <source>
        <dbReference type="Pfam" id="PF10091"/>
    </source>
</evidence>
<keyword evidence="8" id="KW-1185">Reference proteome</keyword>
<dbReference type="InterPro" id="IPR033432">
    <property type="entry name" value="GH94_catalytic"/>
</dbReference>
<dbReference type="InterPro" id="IPR011013">
    <property type="entry name" value="Gal_mutarotase_sf_dom"/>
</dbReference>
<dbReference type="InterPro" id="IPR012341">
    <property type="entry name" value="6hp_glycosidase-like_sf"/>
</dbReference>
<dbReference type="InterPro" id="IPR019282">
    <property type="entry name" value="Glycoamylase-like_cons_dom"/>
</dbReference>
<protein>
    <submittedName>
        <fullName evidence="7">Cellobiose phosphorylase</fullName>
    </submittedName>
</protein>
<dbReference type="InterPro" id="IPR010383">
    <property type="entry name" value="Glyco_hydrolase_94_b-supersand"/>
</dbReference>
<feature type="transmembrane region" description="Helical" evidence="3">
    <location>
        <begin position="580"/>
        <end position="602"/>
    </location>
</feature>
<evidence type="ECO:0000259" key="6">
    <source>
        <dbReference type="Pfam" id="PF17167"/>
    </source>
</evidence>
<dbReference type="PANTHER" id="PTHR37469:SF2">
    <property type="entry name" value="CELLOBIONIC ACID PHOSPHORYLASE"/>
    <property type="match status" value="1"/>
</dbReference>
<dbReference type="GO" id="GO:0016757">
    <property type="term" value="F:glycosyltransferase activity"/>
    <property type="evidence" value="ECO:0007669"/>
    <property type="project" value="UniProtKB-KW"/>
</dbReference>
<dbReference type="Gene3D" id="2.70.98.40">
    <property type="entry name" value="Glycoside hydrolase, family 65, N-terminal domain"/>
    <property type="match status" value="2"/>
</dbReference>
<evidence type="ECO:0000256" key="2">
    <source>
        <dbReference type="ARBA" id="ARBA00022679"/>
    </source>
</evidence>
<evidence type="ECO:0000259" key="4">
    <source>
        <dbReference type="Pfam" id="PF06165"/>
    </source>
</evidence>
<evidence type="ECO:0000256" key="3">
    <source>
        <dbReference type="SAM" id="Phobius"/>
    </source>
</evidence>
<dbReference type="Pfam" id="PF06165">
    <property type="entry name" value="GH94_b-supersand"/>
    <property type="match status" value="2"/>
</dbReference>
<dbReference type="CDD" id="cd11756">
    <property type="entry name" value="GH94N_ChvB_NdvB_1_like"/>
    <property type="match status" value="1"/>
</dbReference>
<keyword evidence="3" id="KW-1133">Transmembrane helix</keyword>
<keyword evidence="1" id="KW-0328">Glycosyltransferase</keyword>
<dbReference type="SUPFAM" id="SSF48208">
    <property type="entry name" value="Six-hairpin glycosidases"/>
    <property type="match status" value="1"/>
</dbReference>
<keyword evidence="3" id="KW-0472">Membrane</keyword>
<evidence type="ECO:0000313" key="8">
    <source>
        <dbReference type="Proteomes" id="UP000319449"/>
    </source>
</evidence>
<feature type="transmembrane region" description="Helical" evidence="3">
    <location>
        <begin position="72"/>
        <end position="96"/>
    </location>
</feature>
<feature type="domain" description="Glycosyl hydrolase 94 catalytic" evidence="6">
    <location>
        <begin position="2571"/>
        <end position="2995"/>
    </location>
</feature>
<feature type="transmembrane region" description="Helical" evidence="3">
    <location>
        <begin position="108"/>
        <end position="126"/>
    </location>
</feature>
<dbReference type="Proteomes" id="UP000319449">
    <property type="component" value="Unassembled WGS sequence"/>
</dbReference>
<reference evidence="7 8" key="1">
    <citation type="submission" date="2019-07" db="EMBL/GenBank/DDBJ databases">
        <title>Genomic Encyclopedia of Archaeal and Bacterial Type Strains, Phase II (KMG-II): from individual species to whole genera.</title>
        <authorList>
            <person name="Goeker M."/>
        </authorList>
    </citation>
    <scope>NUCLEOTIDE SEQUENCE [LARGE SCALE GENOMIC DNA]</scope>
    <source>
        <strain evidence="7 8">ATCC BAA-1139</strain>
    </source>
</reference>
<dbReference type="PANTHER" id="PTHR37469">
    <property type="entry name" value="CELLOBIONIC ACID PHOSPHORYLASE-RELATED"/>
    <property type="match status" value="1"/>
</dbReference>
<dbReference type="InterPro" id="IPR037820">
    <property type="entry name" value="GH94N_NdvB"/>
</dbReference>